<name>A0A8S3T0A4_MYTED</name>
<feature type="region of interest" description="Disordered" evidence="1">
    <location>
        <begin position="50"/>
        <end position="166"/>
    </location>
</feature>
<protein>
    <submittedName>
        <fullName evidence="2">Uncharacterized protein</fullName>
    </submittedName>
</protein>
<proteinExistence type="predicted"/>
<dbReference type="Proteomes" id="UP000683360">
    <property type="component" value="Unassembled WGS sequence"/>
</dbReference>
<feature type="compositionally biased region" description="Basic and acidic residues" evidence="1">
    <location>
        <begin position="217"/>
        <end position="228"/>
    </location>
</feature>
<feature type="compositionally biased region" description="Basic and acidic residues" evidence="1">
    <location>
        <begin position="66"/>
        <end position="80"/>
    </location>
</feature>
<keyword evidence="3" id="KW-1185">Reference proteome</keyword>
<feature type="region of interest" description="Disordered" evidence="1">
    <location>
        <begin position="302"/>
        <end position="331"/>
    </location>
</feature>
<dbReference type="EMBL" id="CAJPWZ010001948">
    <property type="protein sequence ID" value="CAG2226961.1"/>
    <property type="molecule type" value="Genomic_DNA"/>
</dbReference>
<feature type="compositionally biased region" description="Polar residues" evidence="1">
    <location>
        <begin position="96"/>
        <end position="141"/>
    </location>
</feature>
<comment type="caution">
    <text evidence="2">The sequence shown here is derived from an EMBL/GenBank/DDBJ whole genome shotgun (WGS) entry which is preliminary data.</text>
</comment>
<accession>A0A8S3T0A4</accession>
<organism evidence="2 3">
    <name type="scientific">Mytilus edulis</name>
    <name type="common">Blue mussel</name>
    <dbReference type="NCBI Taxonomy" id="6550"/>
    <lineage>
        <taxon>Eukaryota</taxon>
        <taxon>Metazoa</taxon>
        <taxon>Spiralia</taxon>
        <taxon>Lophotrochozoa</taxon>
        <taxon>Mollusca</taxon>
        <taxon>Bivalvia</taxon>
        <taxon>Autobranchia</taxon>
        <taxon>Pteriomorphia</taxon>
        <taxon>Mytilida</taxon>
        <taxon>Mytiloidea</taxon>
        <taxon>Mytilidae</taxon>
        <taxon>Mytilinae</taxon>
        <taxon>Mytilus</taxon>
    </lineage>
</organism>
<feature type="compositionally biased region" description="Polar residues" evidence="1">
    <location>
        <begin position="229"/>
        <end position="252"/>
    </location>
</feature>
<reference evidence="2" key="1">
    <citation type="submission" date="2021-03" db="EMBL/GenBank/DDBJ databases">
        <authorList>
            <person name="Bekaert M."/>
        </authorList>
    </citation>
    <scope>NUCLEOTIDE SEQUENCE</scope>
</reference>
<sequence length="625" mass="71079">MLDLGFVKKDFTSLIGNVHPWMLSHFVMWLDIKVAEYKVYGHMVLDDTANDTPQWLRGNKSSDVTSIEKSHENEESRSHSEGSSGRPIQSFVEDSPSPSKQTRLSTSSSLNQTHDQGSFPQSHQTPQRQISPYSHTHQSLPTLVKHSPMYRKEKPTTSEPHSENKMLSCDDESRLAHYRTKQFMDMIEERDFTQGLRNTKVSQIQLQERWSHEIEKSVNKSGVIKDRSLSSQSSFDPVQASNQDLPSETLSRSTIVLNEPTEHIKELQKRLSYAGSQEVLGKNPGNISSESTIQEIIKIELSSDEESQTGNPEGQQGEITSLDTGQTETNLDGCMGFDPNDHLLQETSKNELADVNIPVPVTLYSNDIRPTNQISAGAGMEEEASWKSKKWEYFEKLRKSRGSSYMGARVHSQSLQTVLPFPDPFPLENLPYGARAKEMINTGIVSRPGKMQFLDTIFNEVVKYTGLYPTPQQKVEVAKAIVTTFPKLDQKTNPGQASSLDQWLNVLNDKFRNERRMLHHGPYLSRQRIPGFYRKPINYVSPWKKRQKISQRHTYTRGRHSEETPEIQEFQEEAQNLNLELPDDELSNAISEQLQTLVSRTMEDNSVMDIDIKTEPVIMIEPGGQ</sequence>
<dbReference type="OrthoDB" id="6162327at2759"/>
<evidence type="ECO:0000256" key="1">
    <source>
        <dbReference type="SAM" id="MobiDB-lite"/>
    </source>
</evidence>
<feature type="compositionally biased region" description="Polar residues" evidence="1">
    <location>
        <begin position="308"/>
        <end position="330"/>
    </location>
</feature>
<dbReference type="AlphaFoldDB" id="A0A8S3T0A4"/>
<feature type="region of interest" description="Disordered" evidence="1">
    <location>
        <begin position="217"/>
        <end position="252"/>
    </location>
</feature>
<feature type="compositionally biased region" description="Basic and acidic residues" evidence="1">
    <location>
        <begin position="150"/>
        <end position="164"/>
    </location>
</feature>
<evidence type="ECO:0000313" key="2">
    <source>
        <dbReference type="EMBL" id="CAG2226961.1"/>
    </source>
</evidence>
<evidence type="ECO:0000313" key="3">
    <source>
        <dbReference type="Proteomes" id="UP000683360"/>
    </source>
</evidence>
<gene>
    <name evidence="2" type="ORF">MEDL_40022</name>
</gene>